<reference evidence="2 3" key="1">
    <citation type="submission" date="2019-09" db="EMBL/GenBank/DDBJ databases">
        <authorList>
            <person name="Duangmal K."/>
            <person name="Teo W.F.A."/>
            <person name="Lipun K."/>
        </authorList>
    </citation>
    <scope>NUCLEOTIDE SEQUENCE [LARGE SCALE GENOMIC DNA]</scope>
    <source>
        <strain evidence="2 3">K1PN6</strain>
    </source>
</reference>
<dbReference type="Gene3D" id="1.10.10.10">
    <property type="entry name" value="Winged helix-like DNA-binding domain superfamily/Winged helix DNA-binding domain"/>
    <property type="match status" value="1"/>
</dbReference>
<dbReference type="SMART" id="SM00347">
    <property type="entry name" value="HTH_MARR"/>
    <property type="match status" value="1"/>
</dbReference>
<dbReference type="EMBL" id="VMNX01000066">
    <property type="protein sequence ID" value="MPY50545.1"/>
    <property type="molecule type" value="Genomic_DNA"/>
</dbReference>
<sequence length="157" mass="17780">MEAREAGEHIERELMILMRHRELSVPRGAGARDGGALDRSAYVLLSRLEVQGPMSIPDFVEAFGLAPSTFTRQTAPLLRDGLVERMLDPDGGVARKFRITEEGAKRLSAQREETVTRLAEVLTDWPTERLRRFVSDLEQFNTDIEHLAGRPWPRSAR</sequence>
<protein>
    <submittedName>
        <fullName evidence="2">MarR family transcriptional regulator</fullName>
    </submittedName>
</protein>
<proteinExistence type="predicted"/>
<accession>A0A5N8WWG8</accession>
<dbReference type="InterPro" id="IPR036388">
    <property type="entry name" value="WH-like_DNA-bd_sf"/>
</dbReference>
<evidence type="ECO:0000313" key="3">
    <source>
        <dbReference type="Proteomes" id="UP000373149"/>
    </source>
</evidence>
<dbReference type="Proteomes" id="UP000373149">
    <property type="component" value="Unassembled WGS sequence"/>
</dbReference>
<keyword evidence="3" id="KW-1185">Reference proteome</keyword>
<dbReference type="SUPFAM" id="SSF46785">
    <property type="entry name" value="Winged helix' DNA-binding domain"/>
    <property type="match status" value="1"/>
</dbReference>
<gene>
    <name evidence="2" type="ORF">FPZ41_18980</name>
</gene>
<name>A0A5N8WWG8_9ACTN</name>
<comment type="caution">
    <text evidence="2">The sequence shown here is derived from an EMBL/GenBank/DDBJ whole genome shotgun (WGS) entry which is preliminary data.</text>
</comment>
<feature type="domain" description="HTH marR-type" evidence="1">
    <location>
        <begin position="32"/>
        <end position="130"/>
    </location>
</feature>
<dbReference type="Pfam" id="PF01047">
    <property type="entry name" value="MarR"/>
    <property type="match status" value="1"/>
</dbReference>
<evidence type="ECO:0000313" key="2">
    <source>
        <dbReference type="EMBL" id="MPY50545.1"/>
    </source>
</evidence>
<organism evidence="2 3">
    <name type="scientific">Streptomyces acidicola</name>
    <dbReference type="NCBI Taxonomy" id="2596892"/>
    <lineage>
        <taxon>Bacteria</taxon>
        <taxon>Bacillati</taxon>
        <taxon>Actinomycetota</taxon>
        <taxon>Actinomycetes</taxon>
        <taxon>Kitasatosporales</taxon>
        <taxon>Streptomycetaceae</taxon>
        <taxon>Streptomyces</taxon>
    </lineage>
</organism>
<evidence type="ECO:0000259" key="1">
    <source>
        <dbReference type="SMART" id="SM00347"/>
    </source>
</evidence>
<dbReference type="InterPro" id="IPR036390">
    <property type="entry name" value="WH_DNA-bd_sf"/>
</dbReference>
<dbReference type="InterPro" id="IPR000835">
    <property type="entry name" value="HTH_MarR-typ"/>
</dbReference>
<dbReference type="AlphaFoldDB" id="A0A5N8WWG8"/>
<dbReference type="GO" id="GO:0003700">
    <property type="term" value="F:DNA-binding transcription factor activity"/>
    <property type="evidence" value="ECO:0007669"/>
    <property type="project" value="InterPro"/>
</dbReference>